<organism evidence="1 2">
    <name type="scientific">Sphingobium ummariense RL-3</name>
    <dbReference type="NCBI Taxonomy" id="1346791"/>
    <lineage>
        <taxon>Bacteria</taxon>
        <taxon>Pseudomonadati</taxon>
        <taxon>Pseudomonadota</taxon>
        <taxon>Alphaproteobacteria</taxon>
        <taxon>Sphingomonadales</taxon>
        <taxon>Sphingomonadaceae</taxon>
        <taxon>Sphingobium</taxon>
    </lineage>
</organism>
<reference evidence="1 2" key="1">
    <citation type="journal article" date="2013" name="Genome Announc.">
        <title>Draft Genome Sequence of Sphingobium ummariense Strain RL-3, a Hexachlorocyclohexane-Degrading Bacterium.</title>
        <authorList>
            <person name="Kohli P."/>
            <person name="Dua A."/>
            <person name="Sangwan N."/>
            <person name="Oldach P."/>
            <person name="Khurana J.P."/>
            <person name="Lal R."/>
        </authorList>
    </citation>
    <scope>NUCLEOTIDE SEQUENCE [LARGE SCALE GENOMIC DNA]</scope>
    <source>
        <strain evidence="1 2">RL-3</strain>
    </source>
</reference>
<evidence type="ECO:0000313" key="1">
    <source>
        <dbReference type="EMBL" id="EQB33863.1"/>
    </source>
</evidence>
<sequence length="1252" mass="134080">MLALRIWANLDPRATIVPEGNDDIERRSAAGSELVQVKSRREDLGELPLASARNYITELWDRHDKFTPHASRLELILEQGIIDHETSADGGIVPSAKLASKLPGNARGKGLLAKTDVRQVSSPNADSIAIIMDRTGCAPIVAALSVAQLLHEVGTLADDNGRLKPDTYRGLSTSDTDRIVTHTLAATDVEAIQAALRNGACEPADFLTPLDDSEFYLGVDVQPGHVAAGLVVPRLQPREALARGLESRGAALVAGPSGAGKSAIMWDTAYSLRHTIRWYRLLRIDQNDLPALRQLVRTLLANPDSPIGFVVDDIGRRGTEGWDALTLEFAAVPGVVLLGSIREEDLFLLQGRSRAAEVRAEPDKDLARRIFEELKHTGRTEWAGWQEPWNRSRGLVLEYVHVLTAGRRFEETLAGQVDARQSDPARAPELSILRVVALTGAAGASANADRLPAVLSFPEEDVGRNLRRLVDEHLVRVDLDGGLAGLHQLRSAELVRLTHAVPPPTIATTFARAVGTVSSSDLEPLTADGMRNRSVSQDAAIAALSARIQSDLSLETLTAALRGLGTAWIANAVDAWLATENVQALPPTQVGTAAMFGLAGTTIPAINEALGNAMAAAAELVQMRTDTTGDPRHALLEALPAPLLNEMISGATDAVELDQFLSSLNGMPLHPTVRSALATRPVDLLAAPIDGVVRLLGTLAILDRNEAIAWSDAIGEQELVDRMPHEIAWATEPTFEESPDGRVIRCDYNEIGVPGEDGTHDKVVRICEVALALSPRSDIAASAARAPNGEVVQFGGLPLAEKQIPRANLPSAALPEWNRRWRDAIAIRVAAPTYSGYLAQAVELLDRLAPALDRVLNLIIRGKSVSDAQLTAMNSVHEAARELTPPVIASSVATGEGSGEFNANVTKLQNLLFAGSADVCRRFYQLPEGAGAFIAWIADLIKSADEAGTQEPWELVGGAPAGLGKIREILVRVRIIAGDAAGGTAHPGVKSATLLGKAKPHNALRLVASVVEKRMATARNELAASIQSQLEDDGVDALVHVLEDPDGILPWPPSKVLVVIPVISQMEIESYAIATLTARQAVPDDIRLTVMPSVDGRVLPTRSVSGYETLLPLPDEADIWIEKLDLPAFRAEISPILNLAVAKASALQSMDRLNLGIPGRPHVELEARKTLEDELASTRDLLVAKVDDLDPEGSALALSLLDRIRSGETSFADSVQEFTVSQVPNEVIQELSGLQIALDDAEFECSRAGCRS</sequence>
<proteinExistence type="predicted"/>
<accession>T0KKL6</accession>
<evidence type="ECO:0000313" key="2">
    <source>
        <dbReference type="Proteomes" id="UP000015523"/>
    </source>
</evidence>
<protein>
    <submittedName>
        <fullName evidence="1">Uncharacterized protein</fullName>
    </submittedName>
</protein>
<dbReference type="InterPro" id="IPR027417">
    <property type="entry name" value="P-loop_NTPase"/>
</dbReference>
<keyword evidence="2" id="KW-1185">Reference proteome</keyword>
<dbReference type="eggNOG" id="COG1373">
    <property type="taxonomic scope" value="Bacteria"/>
</dbReference>
<dbReference type="EMBL" id="AUWY01000023">
    <property type="protein sequence ID" value="EQB33863.1"/>
    <property type="molecule type" value="Genomic_DNA"/>
</dbReference>
<dbReference type="AlphaFoldDB" id="T0KKL6"/>
<dbReference type="PATRIC" id="fig|1346791.3.peg.451"/>
<dbReference type="STRING" id="1346791.M529_02305"/>
<gene>
    <name evidence="1" type="ORF">M529_02305</name>
</gene>
<dbReference type="Proteomes" id="UP000015523">
    <property type="component" value="Unassembled WGS sequence"/>
</dbReference>
<comment type="caution">
    <text evidence="1">The sequence shown here is derived from an EMBL/GenBank/DDBJ whole genome shotgun (WGS) entry which is preliminary data.</text>
</comment>
<dbReference type="SUPFAM" id="SSF52540">
    <property type="entry name" value="P-loop containing nucleoside triphosphate hydrolases"/>
    <property type="match status" value="1"/>
</dbReference>
<name>T0KKL6_9SPHN</name>